<dbReference type="PANTHER" id="PTHR19353">
    <property type="entry name" value="FATTY ACID DESATURASE 2"/>
    <property type="match status" value="1"/>
</dbReference>
<feature type="transmembrane region" description="Helical" evidence="1">
    <location>
        <begin position="173"/>
        <end position="190"/>
    </location>
</feature>
<feature type="transmembrane region" description="Helical" evidence="1">
    <location>
        <begin position="73"/>
        <end position="93"/>
    </location>
</feature>
<dbReference type="EMBL" id="QLUW01000001">
    <property type="protein sequence ID" value="RAP77297.1"/>
    <property type="molecule type" value="Genomic_DNA"/>
</dbReference>
<evidence type="ECO:0000259" key="2">
    <source>
        <dbReference type="Pfam" id="PF00487"/>
    </source>
</evidence>
<dbReference type="RefSeq" id="WP_112880422.1">
    <property type="nucleotide sequence ID" value="NZ_QLUW01000001.1"/>
</dbReference>
<dbReference type="GO" id="GO:0016717">
    <property type="term" value="F:oxidoreductase activity, acting on paired donors, with oxidation of a pair of donors resulting in the reduction of molecular oxygen to two molecules of water"/>
    <property type="evidence" value="ECO:0007669"/>
    <property type="project" value="TreeGrafter"/>
</dbReference>
<dbReference type="GO" id="GO:0016020">
    <property type="term" value="C:membrane"/>
    <property type="evidence" value="ECO:0007669"/>
    <property type="project" value="TreeGrafter"/>
</dbReference>
<dbReference type="OrthoDB" id="9792534at2"/>
<feature type="domain" description="Fatty acid desaturase" evidence="2">
    <location>
        <begin position="40"/>
        <end position="285"/>
    </location>
</feature>
<accession>A0A328U3A0</accession>
<evidence type="ECO:0000313" key="4">
    <source>
        <dbReference type="Proteomes" id="UP000249260"/>
    </source>
</evidence>
<dbReference type="PANTHER" id="PTHR19353:SF19">
    <property type="entry name" value="DELTA(5) FATTY ACID DESATURASE C-RELATED"/>
    <property type="match status" value="1"/>
</dbReference>
<evidence type="ECO:0000313" key="3">
    <source>
        <dbReference type="EMBL" id="RAP77297.1"/>
    </source>
</evidence>
<protein>
    <submittedName>
        <fullName evidence="3">Acyl-CoA desaturase</fullName>
    </submittedName>
</protein>
<dbReference type="Proteomes" id="UP000249260">
    <property type="component" value="Unassembled WGS sequence"/>
</dbReference>
<keyword evidence="1" id="KW-0812">Transmembrane</keyword>
<proteinExistence type="predicted"/>
<dbReference type="InterPro" id="IPR012171">
    <property type="entry name" value="Fatty_acid_desaturase"/>
</dbReference>
<organism evidence="3 4">
    <name type="scientific">Paenibacillus montanisoli</name>
    <dbReference type="NCBI Taxonomy" id="2081970"/>
    <lineage>
        <taxon>Bacteria</taxon>
        <taxon>Bacillati</taxon>
        <taxon>Bacillota</taxon>
        <taxon>Bacilli</taxon>
        <taxon>Bacillales</taxon>
        <taxon>Paenibacillaceae</taxon>
        <taxon>Paenibacillus</taxon>
    </lineage>
</organism>
<feature type="transmembrane region" description="Helical" evidence="1">
    <location>
        <begin position="37"/>
        <end position="61"/>
    </location>
</feature>
<dbReference type="InterPro" id="IPR005804">
    <property type="entry name" value="FA_desaturase_dom"/>
</dbReference>
<dbReference type="GO" id="GO:0008610">
    <property type="term" value="P:lipid biosynthetic process"/>
    <property type="evidence" value="ECO:0007669"/>
    <property type="project" value="UniProtKB-ARBA"/>
</dbReference>
<feature type="transmembrane region" description="Helical" evidence="1">
    <location>
        <begin position="196"/>
        <end position="215"/>
    </location>
</feature>
<keyword evidence="1" id="KW-1133">Transmembrane helix</keyword>
<keyword evidence="4" id="KW-1185">Reference proteome</keyword>
<sequence>MKELHPIGWYAARISPRLPEEAFKPVPARLMIGLYDLYLWICLIIALLLGAGFAGMGILGHEILHQTVVRQPWLQEWLGAIAFFPFIIGPKLWRKWHNATHHVHTQKNEQDPDSLPTLEKLDKSRFLRKAYLLPSIVRSCISFSYLMIGFNVHSSRMFVRFMKQFNRASQLRVWLQFIVPWATWITLLFLMGFEKWFFAFLLPLFIGNFILMAYISTNHFLNPYVPVNDPLANSLTVTVPKWVDVLHFNFSYHTEHHIFPGISSKYYPLVKQHIKTMWPDQYHEMPMGQALKALWETPRIYYKYNELIDPRENHVYGSLGNGLDPAYIRYRKIILEKEEESSE</sequence>
<evidence type="ECO:0000256" key="1">
    <source>
        <dbReference type="SAM" id="Phobius"/>
    </source>
</evidence>
<keyword evidence="1" id="KW-0472">Membrane</keyword>
<feature type="transmembrane region" description="Helical" evidence="1">
    <location>
        <begin position="131"/>
        <end position="152"/>
    </location>
</feature>
<reference evidence="3 4" key="1">
    <citation type="submission" date="2018-06" db="EMBL/GenBank/DDBJ databases">
        <title>Paenibacillus montanisoli sp. nov., isolated from mountain area soil.</title>
        <authorList>
            <person name="Wu M."/>
        </authorList>
    </citation>
    <scope>NUCLEOTIDE SEQUENCE [LARGE SCALE GENOMIC DNA]</scope>
    <source>
        <strain evidence="3 4">RA17</strain>
    </source>
</reference>
<dbReference type="AlphaFoldDB" id="A0A328U3A0"/>
<name>A0A328U3A0_9BACL</name>
<gene>
    <name evidence="3" type="ORF">DL346_02025</name>
</gene>
<dbReference type="Pfam" id="PF00487">
    <property type="entry name" value="FA_desaturase"/>
    <property type="match status" value="1"/>
</dbReference>
<comment type="caution">
    <text evidence="3">The sequence shown here is derived from an EMBL/GenBank/DDBJ whole genome shotgun (WGS) entry which is preliminary data.</text>
</comment>
<dbReference type="CDD" id="cd03506">
    <property type="entry name" value="Delta6-FADS-like"/>
    <property type="match status" value="1"/>
</dbReference>